<evidence type="ECO:0000259" key="1">
    <source>
        <dbReference type="Pfam" id="PF07534"/>
    </source>
</evidence>
<feature type="domain" description="TLDc" evidence="1">
    <location>
        <begin position="179"/>
        <end position="251"/>
    </location>
</feature>
<evidence type="ECO:0000313" key="2">
    <source>
        <dbReference type="EMBL" id="GAB1218834.1"/>
    </source>
</evidence>
<evidence type="ECO:0000313" key="3">
    <source>
        <dbReference type="Proteomes" id="UP001628156"/>
    </source>
</evidence>
<accession>A0ABQ0D7K3</accession>
<protein>
    <recommendedName>
        <fullName evidence="1">TLDc domain-containing protein</fullName>
    </recommendedName>
</protein>
<sequence length="334" mass="39361">MEKFIQTTAFKKQTEILKEFDSALEECEKETFKEIDTKFNFCKYQEEVSKDHPVEDLTQMYNEIKTLINSKEVAMQEVRKQLTEMALAFQNLKENLNKEFEDSLEMKECLNYVVERIVDATEGTVDDQTFIQKKKEIREMKQELPEGYLPKRIFKSTCKHIVEVSGTSFNLKYIQEWTGHKSHTIIFDSDKDGIQNETFNKCILNKQNIGIIYIDNKENVFGYYSPLGITKIGEYNYDNNHFIFSLKREQFETGKQFFVKDNVKCGILLRDDDDILSWLGNSDFGFACYKPGKDESFFRKLSLVYNDIDDIYLNDTNYPIEFGVKRIVVMQFIN</sequence>
<dbReference type="EMBL" id="BAAFRS010000004">
    <property type="protein sequence ID" value="GAB1218834.1"/>
    <property type="molecule type" value="Genomic_DNA"/>
</dbReference>
<comment type="caution">
    <text evidence="2">The sequence shown here is derived from an EMBL/GenBank/DDBJ whole genome shotgun (WGS) entry which is preliminary data.</text>
</comment>
<dbReference type="Pfam" id="PF07534">
    <property type="entry name" value="TLD"/>
    <property type="match status" value="1"/>
</dbReference>
<reference evidence="2 3" key="1">
    <citation type="journal article" date="2019" name="PLoS Negl. Trop. Dis.">
        <title>Whole genome sequencing of Entamoeba nuttalli reveals mammalian host-related molecular signatures and a novel octapeptide-repeat surface protein.</title>
        <authorList>
            <person name="Tanaka M."/>
            <person name="Makiuchi T."/>
            <person name="Komiyama T."/>
            <person name="Shiina T."/>
            <person name="Osaki K."/>
            <person name="Tachibana H."/>
        </authorList>
    </citation>
    <scope>NUCLEOTIDE SEQUENCE [LARGE SCALE GENOMIC DNA]</scope>
    <source>
        <strain evidence="2 3">P19-061405</strain>
    </source>
</reference>
<gene>
    <name evidence="2" type="ORF">ENUP19_0004G0064</name>
</gene>
<proteinExistence type="predicted"/>
<organism evidence="2 3">
    <name type="scientific">Entamoeba nuttalli</name>
    <dbReference type="NCBI Taxonomy" id="412467"/>
    <lineage>
        <taxon>Eukaryota</taxon>
        <taxon>Amoebozoa</taxon>
        <taxon>Evosea</taxon>
        <taxon>Archamoebae</taxon>
        <taxon>Mastigamoebida</taxon>
        <taxon>Entamoebidae</taxon>
        <taxon>Entamoeba</taxon>
    </lineage>
</organism>
<dbReference type="Proteomes" id="UP001628156">
    <property type="component" value="Unassembled WGS sequence"/>
</dbReference>
<dbReference type="InterPro" id="IPR006571">
    <property type="entry name" value="TLDc_dom"/>
</dbReference>
<name>A0ABQ0D7K3_9EUKA</name>
<keyword evidence="3" id="KW-1185">Reference proteome</keyword>